<evidence type="ECO:0000313" key="3">
    <source>
        <dbReference type="Proteomes" id="UP000523007"/>
    </source>
</evidence>
<gene>
    <name evidence="2" type="ORF">F4561_001503</name>
</gene>
<dbReference type="Proteomes" id="UP000523007">
    <property type="component" value="Unassembled WGS sequence"/>
</dbReference>
<dbReference type="EMBL" id="JACHJT010000001">
    <property type="protein sequence ID" value="MBB4930683.1"/>
    <property type="molecule type" value="Genomic_DNA"/>
</dbReference>
<dbReference type="AlphaFoldDB" id="A0A7W7RFH3"/>
<feature type="region of interest" description="Disordered" evidence="1">
    <location>
        <begin position="864"/>
        <end position="886"/>
    </location>
</feature>
<sequence length="924" mass="102838">MSDIERASPITHRRPADTTVRELFGSAVRCGFPDCREPLYRTSDQTGRRLPNVKVAHIHARRANGPRWDSGLSEAENRSIDNLILMCAPHHDEIDDAPDWFTAEMLREWKRHQVRDAEAAAAAPLLTDQEAAEVSRRSFGVDEVVEAVADLLPFTARSRSRGQTLELEWRRASARRQARLVTVPESRRESVLEWMQERPPPAVVVPEGQLRVLVGPMGAGKSEMAARWWEEGLGVAADDERVEVPVWLEARTLNPVGLSAAVTDALGGDPSRPVRVVIDDLTRLPIAEANRLLNDARELVAVWQRMRILATSRPGPYLAEQEQVNVVAWPASQGAELVRLIVGDDALHGIWTPESEDLLTRPLLAVALAAHLAGGHTARVSPAKLLTELAMTILERERPRDLDRSWDLMTRLAERIITTQGAVLPSDLGLSQPHVWPLTDSGLVIYDAAGLRFALSVFEQRFGAEALRTGIVDVDDAASAERFPLWRYPLAYVVAISRPEVADTLLFHLALANPGAASWVLDEIARIPGAHQGAPRGRPWDRVHAGPGETEPALRAGRWLRDAVEAFLAGFGDCGTHLARHYDGHLVQWGVRIVEDPLRGAGMVLTEARDKAVPDLVTHVVEPHDNFRIDEWSARTSFELPTGPLDRWRWARSRLRNQLASLIRRRRLSVPDASPLATEREWVLARHIFRLHYHRRPPTLIPVEDLALAIEQMMAKVNQSVHSRWTNGSAHVDSNDIRWMHARLARHIGTHLRPPRPAPDRVPTGTAHWRWRAYSPEQTLTITTQVFQDALAGYHDLVSENFSTFGAALGLFSNLPVRAEGNVIMNDADPDHDDAVWYTLKPNSTASPQSPGAIFTIANSPKPLHDGSSTTAMPGRRSAFHRPTDRLTSPLTGDDLAATNLAYRWLVTDLQTLGWWSGPFPGDK</sequence>
<name>A0A7W7RFH3_9ACTN</name>
<dbReference type="RefSeq" id="WP_184576028.1">
    <property type="nucleotide sequence ID" value="NZ_JACHJT010000001.1"/>
</dbReference>
<reference evidence="2 3" key="1">
    <citation type="submission" date="2020-08" db="EMBL/GenBank/DDBJ databases">
        <title>Sequencing the genomes of 1000 actinobacteria strains.</title>
        <authorList>
            <person name="Klenk H.-P."/>
        </authorList>
    </citation>
    <scope>NUCLEOTIDE SEQUENCE [LARGE SCALE GENOMIC DNA]</scope>
    <source>
        <strain evidence="2 3">DSM 102030</strain>
    </source>
</reference>
<evidence type="ECO:0000313" key="2">
    <source>
        <dbReference type="EMBL" id="MBB4930683.1"/>
    </source>
</evidence>
<comment type="caution">
    <text evidence="2">The sequence shown here is derived from an EMBL/GenBank/DDBJ whole genome shotgun (WGS) entry which is preliminary data.</text>
</comment>
<keyword evidence="3" id="KW-1185">Reference proteome</keyword>
<evidence type="ECO:0008006" key="4">
    <source>
        <dbReference type="Google" id="ProtNLM"/>
    </source>
</evidence>
<accession>A0A7W7RFH3</accession>
<organism evidence="2 3">
    <name type="scientific">Lipingzhangella halophila</name>
    <dbReference type="NCBI Taxonomy" id="1783352"/>
    <lineage>
        <taxon>Bacteria</taxon>
        <taxon>Bacillati</taxon>
        <taxon>Actinomycetota</taxon>
        <taxon>Actinomycetes</taxon>
        <taxon>Streptosporangiales</taxon>
        <taxon>Nocardiopsidaceae</taxon>
        <taxon>Lipingzhangella</taxon>
    </lineage>
</organism>
<proteinExistence type="predicted"/>
<evidence type="ECO:0000256" key="1">
    <source>
        <dbReference type="SAM" id="MobiDB-lite"/>
    </source>
</evidence>
<protein>
    <recommendedName>
        <fullName evidence="4">HNH endonuclease</fullName>
    </recommendedName>
</protein>